<accession>A0ABW6ALP3</accession>
<protein>
    <submittedName>
        <fullName evidence="1">Uncharacterized protein</fullName>
    </submittedName>
</protein>
<keyword evidence="2" id="KW-1185">Reference proteome</keyword>
<proteinExistence type="predicted"/>
<reference evidence="2" key="1">
    <citation type="journal article" date="2019" name="Int. J. Syst. Evol. Microbiol.">
        <title>The Global Catalogue of Microorganisms (GCM) 10K type strain sequencing project: providing services to taxonomists for standard genome sequencing and annotation.</title>
        <authorList>
            <consortium name="The Broad Institute Genomics Platform"/>
            <consortium name="The Broad Institute Genome Sequencing Center for Infectious Disease"/>
            <person name="Wu L."/>
            <person name="Ma J."/>
        </authorList>
    </citation>
    <scope>NUCLEOTIDE SEQUENCE [LARGE SCALE GENOMIC DNA]</scope>
    <source>
        <strain evidence="2">KCTC 52490</strain>
    </source>
</reference>
<evidence type="ECO:0000313" key="2">
    <source>
        <dbReference type="Proteomes" id="UP001597512"/>
    </source>
</evidence>
<comment type="caution">
    <text evidence="1">The sequence shown here is derived from an EMBL/GenBank/DDBJ whole genome shotgun (WGS) entry which is preliminary data.</text>
</comment>
<dbReference type="RefSeq" id="WP_381504704.1">
    <property type="nucleotide sequence ID" value="NZ_JBHUOM010000022.1"/>
</dbReference>
<evidence type="ECO:0000313" key="1">
    <source>
        <dbReference type="EMBL" id="MFD2936152.1"/>
    </source>
</evidence>
<organism evidence="1 2">
    <name type="scientific">Spirosoma flavum</name>
    <dbReference type="NCBI Taxonomy" id="2048557"/>
    <lineage>
        <taxon>Bacteria</taxon>
        <taxon>Pseudomonadati</taxon>
        <taxon>Bacteroidota</taxon>
        <taxon>Cytophagia</taxon>
        <taxon>Cytophagales</taxon>
        <taxon>Cytophagaceae</taxon>
        <taxon>Spirosoma</taxon>
    </lineage>
</organism>
<name>A0ABW6ALP3_9BACT</name>
<sequence>MKQYEHSGWKVVETDDSRQIIVNNKTGAQYERLFESVPRAISVGGWISLIKQANQLLERPKQAYMRRAVRVLAMLAELHKAGFQRLRFHTQDRGIGLRLYITTVDKMQRDHGAIMTSNEGSVLYVSGMKDQYFDWTDAATDNARQLASKFMIRFPELVEQGRGLDFPYAGWFQYMLGLAERGYFPIVYSEYTLTGGPYIDLTDAPDEVKLLKPPGGEGNR</sequence>
<dbReference type="Proteomes" id="UP001597512">
    <property type="component" value="Unassembled WGS sequence"/>
</dbReference>
<dbReference type="EMBL" id="JBHUOM010000022">
    <property type="protein sequence ID" value="MFD2936152.1"/>
    <property type="molecule type" value="Genomic_DNA"/>
</dbReference>
<gene>
    <name evidence="1" type="ORF">ACFS25_20380</name>
</gene>